<evidence type="ECO:0000256" key="3">
    <source>
        <dbReference type="ARBA" id="ARBA00023242"/>
    </source>
</evidence>
<name>A0A2H3JAL4_WOLCO</name>
<dbReference type="OrthoDB" id="310853at2759"/>
<reference evidence="7 8" key="1">
    <citation type="journal article" date="2012" name="Science">
        <title>The Paleozoic origin of enzymatic lignin decomposition reconstructed from 31 fungal genomes.</title>
        <authorList>
            <person name="Floudas D."/>
            <person name="Binder M."/>
            <person name="Riley R."/>
            <person name="Barry K."/>
            <person name="Blanchette R.A."/>
            <person name="Henrissat B."/>
            <person name="Martinez A.T."/>
            <person name="Otillar R."/>
            <person name="Spatafora J.W."/>
            <person name="Yadav J.S."/>
            <person name="Aerts A."/>
            <person name="Benoit I."/>
            <person name="Boyd A."/>
            <person name="Carlson A."/>
            <person name="Copeland A."/>
            <person name="Coutinho P.M."/>
            <person name="de Vries R.P."/>
            <person name="Ferreira P."/>
            <person name="Findley K."/>
            <person name="Foster B."/>
            <person name="Gaskell J."/>
            <person name="Glotzer D."/>
            <person name="Gorecki P."/>
            <person name="Heitman J."/>
            <person name="Hesse C."/>
            <person name="Hori C."/>
            <person name="Igarashi K."/>
            <person name="Jurgens J.A."/>
            <person name="Kallen N."/>
            <person name="Kersten P."/>
            <person name="Kohler A."/>
            <person name="Kuees U."/>
            <person name="Kumar T.K.A."/>
            <person name="Kuo A."/>
            <person name="LaButti K."/>
            <person name="Larrondo L.F."/>
            <person name="Lindquist E."/>
            <person name="Ling A."/>
            <person name="Lombard V."/>
            <person name="Lucas S."/>
            <person name="Lundell T."/>
            <person name="Martin R."/>
            <person name="McLaughlin D.J."/>
            <person name="Morgenstern I."/>
            <person name="Morin E."/>
            <person name="Murat C."/>
            <person name="Nagy L.G."/>
            <person name="Nolan M."/>
            <person name="Ohm R.A."/>
            <person name="Patyshakuliyeva A."/>
            <person name="Rokas A."/>
            <person name="Ruiz-Duenas F.J."/>
            <person name="Sabat G."/>
            <person name="Salamov A."/>
            <person name="Samejima M."/>
            <person name="Schmutz J."/>
            <person name="Slot J.C."/>
            <person name="St John F."/>
            <person name="Stenlid J."/>
            <person name="Sun H."/>
            <person name="Sun S."/>
            <person name="Syed K."/>
            <person name="Tsang A."/>
            <person name="Wiebenga A."/>
            <person name="Young D."/>
            <person name="Pisabarro A."/>
            <person name="Eastwood D.C."/>
            <person name="Martin F."/>
            <person name="Cullen D."/>
            <person name="Grigoriev I.V."/>
            <person name="Hibbett D.S."/>
        </authorList>
    </citation>
    <scope>NUCLEOTIDE SEQUENCE [LARGE SCALE GENOMIC DNA]</scope>
    <source>
        <strain evidence="7 8">MD-104</strain>
    </source>
</reference>
<dbReference type="OMA" id="VNHHRHT"/>
<dbReference type="PANTHER" id="PTHR22940">
    <property type="entry name" value="TIMEOUT/TIMELESS-2"/>
    <property type="match status" value="1"/>
</dbReference>
<evidence type="ECO:0000313" key="8">
    <source>
        <dbReference type="Proteomes" id="UP000218811"/>
    </source>
</evidence>
<dbReference type="PANTHER" id="PTHR22940:SF4">
    <property type="entry name" value="PROTEIN TIMELESS HOMOLOG"/>
    <property type="match status" value="1"/>
</dbReference>
<dbReference type="GO" id="GO:0003677">
    <property type="term" value="F:DNA binding"/>
    <property type="evidence" value="ECO:0007669"/>
    <property type="project" value="TreeGrafter"/>
</dbReference>
<feature type="compositionally biased region" description="Acidic residues" evidence="5">
    <location>
        <begin position="586"/>
        <end position="606"/>
    </location>
</feature>
<evidence type="ECO:0000256" key="4">
    <source>
        <dbReference type="ARBA" id="ARBA00023306"/>
    </source>
</evidence>
<evidence type="ECO:0000256" key="2">
    <source>
        <dbReference type="ARBA" id="ARBA00022880"/>
    </source>
</evidence>
<gene>
    <name evidence="7" type="ORF">WOLCODRAFT_20772</name>
</gene>
<sequence length="1142" mass="130018">MNREEAILISDDSDEEYVDRRSILEPAIRGIVDALGGLEGGAYRLGDECYGCLKDLKKLWRRDDTDDDRTVARIFWETRLLPNDLIPILLETAGKGQFEDKCAIACADLMTAMTWPIDLAEELKELDEEYDKGADYTQLLLSHLHYKAALLKPGVMQALLGVALPCLTKNPKERKERDIQIINVILYLIRNLAFIKVLPPNMHLSADQAEFSSLQTRLVKTLSESNVLDLLLTIASSVTEDPMFNGWNTLLLEIFYLLFRGTTPVALAMDQSQNLQRLLAVEGQRRRDFARKANSRHSRFGTTISVQLNPKKAQVSPPGEEHPDVGSSSQAYVLHRQQAINSESGSMFDMEKRRRAQRSKKVDELARDDNLSLEAKLIMQNLARTFVEACFNPFLSSLLKDIRAERPKITEKDNLRLLCVAKWFLEFFLCVRAKKDQETPWDFGLVAEVTERHWIIWVLKRMQAAVEEKPKLWNELQAGVECLTQLLFLLDAMSSSSDATTVDVAETLQQQIVYNGTVLDVAFESLPAYREGTQSLAYLDASVQLAYALMRMLERWEKKHGTAGEMYVRRKAKARRKSKDLSAAENDAEGVLEVEEEDTHEEDEDDTDSMLFSVEKFQQKFSRSDITQTLLMYLARYKEFDSAEKMKRVVYLMHRQAVKGKAEGLFFNVSTLNLFKSILSAEKSLPRDQAYEDLIALINFLLRRFFKAVEDDSFLIVETFFPKNRGHWKQYSSWEPDKSFQDVRTVQSGKFPPDVKVKKGYSWSHQLGIAIACLVEEGTSELIEWVKQILVMAIGQRQRIIEETDGSMTRHRSKDEEDGSADESKLSNTVRKPSDEALAKFTDYMIPYVSDDEANAATKNPYLKLLFDLVNFRTKDRDAEELEWYIPAKILPSNLQQSLNVINQFLEKPLELEGKATQLLSTKRRRSSFLDSSKDYSDDDAVKKIARKKAKKKKEKQQYKSAQFIEDSDAEYGDTEMFFERERGLRERAARVAAESGQVAMMMPMGAKRRKKASDANKSKRRRKSAKAGEQGGDIESDDSDIKLFDSPRASSSDESVQQKIVTQSRPRPRPRPRYKAPPAEDDVDAPLVSQIDGHSESTPNSPPRTSSLIEVSGAEEDDLLSVKPAGRKKGRLQLALSDDDE</sequence>
<feature type="compositionally biased region" description="Polar residues" evidence="5">
    <location>
        <begin position="1049"/>
        <end position="1065"/>
    </location>
</feature>
<dbReference type="AlphaFoldDB" id="A0A2H3JAL4"/>
<proteinExistence type="predicted"/>
<evidence type="ECO:0000259" key="6">
    <source>
        <dbReference type="Pfam" id="PF04821"/>
    </source>
</evidence>
<dbReference type="Proteomes" id="UP000218811">
    <property type="component" value="Unassembled WGS sequence"/>
</dbReference>
<feature type="domain" description="Timeless N-terminal" evidence="6">
    <location>
        <begin position="43"/>
        <end position="306"/>
    </location>
</feature>
<keyword evidence="8" id="KW-1185">Reference proteome</keyword>
<dbReference type="Pfam" id="PF04821">
    <property type="entry name" value="TIMELESS"/>
    <property type="match status" value="1"/>
</dbReference>
<evidence type="ECO:0000313" key="7">
    <source>
        <dbReference type="EMBL" id="PCH36853.1"/>
    </source>
</evidence>
<accession>A0A2H3JAL4</accession>
<dbReference type="InterPro" id="IPR044998">
    <property type="entry name" value="Timeless"/>
</dbReference>
<dbReference type="STRING" id="742152.A0A2H3JAL4"/>
<feature type="region of interest" description="Disordered" evidence="5">
    <location>
        <begin position="578"/>
        <end position="606"/>
    </location>
</feature>
<dbReference type="EMBL" id="KB467898">
    <property type="protein sequence ID" value="PCH36853.1"/>
    <property type="molecule type" value="Genomic_DNA"/>
</dbReference>
<dbReference type="GO" id="GO:0006281">
    <property type="term" value="P:DNA repair"/>
    <property type="evidence" value="ECO:0007669"/>
    <property type="project" value="TreeGrafter"/>
</dbReference>
<dbReference type="InterPro" id="IPR006906">
    <property type="entry name" value="Timeless_N"/>
</dbReference>
<keyword evidence="2" id="KW-0236">DNA replication inhibitor</keyword>
<dbReference type="GO" id="GO:0031298">
    <property type="term" value="C:replication fork protection complex"/>
    <property type="evidence" value="ECO:0007669"/>
    <property type="project" value="TreeGrafter"/>
</dbReference>
<dbReference type="GO" id="GO:0000076">
    <property type="term" value="P:DNA replication checkpoint signaling"/>
    <property type="evidence" value="ECO:0007669"/>
    <property type="project" value="TreeGrafter"/>
</dbReference>
<feature type="region of interest" description="Disordered" evidence="5">
    <location>
        <begin position="803"/>
        <end position="830"/>
    </location>
</feature>
<evidence type="ECO:0000256" key="5">
    <source>
        <dbReference type="SAM" id="MobiDB-lite"/>
    </source>
</evidence>
<protein>
    <submittedName>
        <fullName evidence="7">Timeless-domain-containing protein</fullName>
    </submittedName>
</protein>
<comment type="subcellular location">
    <subcellularLocation>
        <location evidence="1">Nucleus</location>
    </subcellularLocation>
</comment>
<feature type="region of interest" description="Disordered" evidence="5">
    <location>
        <begin position="996"/>
        <end position="1142"/>
    </location>
</feature>
<keyword evidence="4" id="KW-0131">Cell cycle</keyword>
<keyword evidence="3" id="KW-0539">Nucleus</keyword>
<dbReference type="GO" id="GO:0043111">
    <property type="term" value="P:replication fork arrest"/>
    <property type="evidence" value="ECO:0007669"/>
    <property type="project" value="TreeGrafter"/>
</dbReference>
<feature type="compositionally biased region" description="Polar residues" evidence="5">
    <location>
        <begin position="1097"/>
        <end position="1110"/>
    </location>
</feature>
<evidence type="ECO:0000256" key="1">
    <source>
        <dbReference type="ARBA" id="ARBA00004123"/>
    </source>
</evidence>
<organism evidence="7 8">
    <name type="scientific">Wolfiporia cocos (strain MD-104)</name>
    <name type="common">Brown rot fungus</name>
    <dbReference type="NCBI Taxonomy" id="742152"/>
    <lineage>
        <taxon>Eukaryota</taxon>
        <taxon>Fungi</taxon>
        <taxon>Dikarya</taxon>
        <taxon>Basidiomycota</taxon>
        <taxon>Agaricomycotina</taxon>
        <taxon>Agaricomycetes</taxon>
        <taxon>Polyporales</taxon>
        <taxon>Phaeolaceae</taxon>
        <taxon>Wolfiporia</taxon>
    </lineage>
</organism>